<dbReference type="PANTHER" id="PTHR21780:SF0">
    <property type="entry name" value="TRANSMEMBRANE PROTEIN 209"/>
    <property type="match status" value="1"/>
</dbReference>
<keyword evidence="3" id="KW-1185">Reference proteome</keyword>
<name>A0ABM5K2J7_DIAVI</name>
<dbReference type="PANTHER" id="PTHR21780">
    <property type="entry name" value="TRANSMEMBRANE PROTEIN 209"/>
    <property type="match status" value="1"/>
</dbReference>
<dbReference type="InterPro" id="IPR019176">
    <property type="entry name" value="Cytochrome_B561-rel"/>
</dbReference>
<evidence type="ECO:0000256" key="1">
    <source>
        <dbReference type="SAM" id="Phobius"/>
    </source>
</evidence>
<evidence type="ECO:0000313" key="3">
    <source>
        <dbReference type="Proteomes" id="UP001652700"/>
    </source>
</evidence>
<dbReference type="Pfam" id="PF09786">
    <property type="entry name" value="CytochromB561_N"/>
    <property type="match status" value="1"/>
</dbReference>
<dbReference type="EnsemblMetazoa" id="XM_050648454.1">
    <property type="protein sequence ID" value="XP_050504411.1"/>
    <property type="gene ID" value="LOC114339121"/>
</dbReference>
<dbReference type="GeneID" id="114339121"/>
<feature type="transmembrane region" description="Helical" evidence="1">
    <location>
        <begin position="6"/>
        <end position="29"/>
    </location>
</feature>
<evidence type="ECO:0008006" key="4">
    <source>
        <dbReference type="Google" id="ProtNLM"/>
    </source>
</evidence>
<evidence type="ECO:0000313" key="2">
    <source>
        <dbReference type="EnsemblMetazoa" id="XP_050504411.1"/>
    </source>
</evidence>
<protein>
    <recommendedName>
        <fullName evidence="4">Transmembrane protein 209</fullName>
    </recommendedName>
</protein>
<dbReference type="RefSeq" id="XP_050504411.1">
    <property type="nucleotide sequence ID" value="XM_050648454.1"/>
</dbReference>
<organism evidence="2 3">
    <name type="scientific">Diabrotica virgifera virgifera</name>
    <name type="common">western corn rootworm</name>
    <dbReference type="NCBI Taxonomy" id="50390"/>
    <lineage>
        <taxon>Eukaryota</taxon>
        <taxon>Metazoa</taxon>
        <taxon>Ecdysozoa</taxon>
        <taxon>Arthropoda</taxon>
        <taxon>Hexapoda</taxon>
        <taxon>Insecta</taxon>
        <taxon>Pterygota</taxon>
        <taxon>Neoptera</taxon>
        <taxon>Endopterygota</taxon>
        <taxon>Coleoptera</taxon>
        <taxon>Polyphaga</taxon>
        <taxon>Cucujiformia</taxon>
        <taxon>Chrysomeloidea</taxon>
        <taxon>Chrysomelidae</taxon>
        <taxon>Galerucinae</taxon>
        <taxon>Diabroticina</taxon>
        <taxon>Diabroticites</taxon>
        <taxon>Diabrotica</taxon>
    </lineage>
</organism>
<proteinExistence type="predicted"/>
<keyword evidence="1" id="KW-0472">Membrane</keyword>
<sequence length="577" mass="65806">MTSLIYFLYISLVITYKFAGFLIDECFWFQQFQKDTMNISSNNCFRPVQRILPCNNSSILERSIVINKTKHSVKQDFLWFTINIAFLSAILYDLHTACYTYSNYIYFAECLLATVLSLNLFYYFIKMLRTSLPFREPLIINEEQKKLLGVKDSDPNYRVVKTPSKSPTPQDSSTSTPINITFKKSSISQFEPDSLNYSTSSPSWIYFKGTPDRSSGHFSPTSSPIFQASLNKSSFRDISPVEFIGDEDALRKYLKEHKEIEKVNKLASKKQNSSNLLSSFWSHPVTQTAKDVSEYLRKCQYQLSSQFIGKTPSSPNLKGDDKSASPAQTSALEVWTRINVDSVALTQWNENLRMWISQTILERLVAEFDRINASLDKHGLSDVKIGAVGLDRLRKTAQTALVSQFIPSLPALIPFLEVTTNQEYLEMRIRNLAKGGCMSEFKWNGGGKYNGKEWDESLPTDCAVVMHLLASYLDTQLIPLPNMPDTKAFSGNHFIRVADKAPTTLTSNSFYIQEVSEKPPHYRVIVGHQIYEMVKGYNNLFHSILFFIYQVNKIEHGMLGRINLGRAGVNILWVIDQ</sequence>
<keyword evidence="1" id="KW-1133">Transmembrane helix</keyword>
<keyword evidence="1" id="KW-0812">Transmembrane</keyword>
<feature type="transmembrane region" description="Helical" evidence="1">
    <location>
        <begin position="77"/>
        <end position="92"/>
    </location>
</feature>
<accession>A0ABM5K2J7</accession>
<dbReference type="Proteomes" id="UP001652700">
    <property type="component" value="Unplaced"/>
</dbReference>
<reference evidence="2" key="1">
    <citation type="submission" date="2025-05" db="UniProtKB">
        <authorList>
            <consortium name="EnsemblMetazoa"/>
        </authorList>
    </citation>
    <scope>IDENTIFICATION</scope>
</reference>
<feature type="transmembrane region" description="Helical" evidence="1">
    <location>
        <begin position="104"/>
        <end position="125"/>
    </location>
</feature>